<accession>A0A5B7GK59</accession>
<keyword evidence="2" id="KW-1185">Reference proteome</keyword>
<reference evidence="1 2" key="1">
    <citation type="submission" date="2019-05" db="EMBL/GenBank/DDBJ databases">
        <title>Another draft genome of Portunus trituberculatus and its Hox gene families provides insights of decapod evolution.</title>
        <authorList>
            <person name="Jeong J.-H."/>
            <person name="Song I."/>
            <person name="Kim S."/>
            <person name="Choi T."/>
            <person name="Kim D."/>
            <person name="Ryu S."/>
            <person name="Kim W."/>
        </authorList>
    </citation>
    <scope>NUCLEOTIDE SEQUENCE [LARGE SCALE GENOMIC DNA]</scope>
    <source>
        <tissue evidence="1">Muscle</tissue>
    </source>
</reference>
<dbReference type="EMBL" id="VSRR010014977">
    <property type="protein sequence ID" value="MPC57667.1"/>
    <property type="molecule type" value="Genomic_DNA"/>
</dbReference>
<gene>
    <name evidence="1" type="ORF">E2C01_051651</name>
</gene>
<evidence type="ECO:0000313" key="1">
    <source>
        <dbReference type="EMBL" id="MPC57667.1"/>
    </source>
</evidence>
<protein>
    <submittedName>
        <fullName evidence="1">Uncharacterized protein</fullName>
    </submittedName>
</protein>
<sequence length="97" mass="10814">MSMTFSFALDFLAKTLCPDQHSFNEFTIPALLDFVKEDKSVNIFAGLGIVSRPALGCWSRFQIPDELSTLIPCLSGFVRDLDPQISMFTTSFGFPLL</sequence>
<organism evidence="1 2">
    <name type="scientific">Portunus trituberculatus</name>
    <name type="common">Swimming crab</name>
    <name type="synonym">Neptunus trituberculatus</name>
    <dbReference type="NCBI Taxonomy" id="210409"/>
    <lineage>
        <taxon>Eukaryota</taxon>
        <taxon>Metazoa</taxon>
        <taxon>Ecdysozoa</taxon>
        <taxon>Arthropoda</taxon>
        <taxon>Crustacea</taxon>
        <taxon>Multicrustacea</taxon>
        <taxon>Malacostraca</taxon>
        <taxon>Eumalacostraca</taxon>
        <taxon>Eucarida</taxon>
        <taxon>Decapoda</taxon>
        <taxon>Pleocyemata</taxon>
        <taxon>Brachyura</taxon>
        <taxon>Eubrachyura</taxon>
        <taxon>Portunoidea</taxon>
        <taxon>Portunidae</taxon>
        <taxon>Portuninae</taxon>
        <taxon>Portunus</taxon>
    </lineage>
</organism>
<dbReference type="Proteomes" id="UP000324222">
    <property type="component" value="Unassembled WGS sequence"/>
</dbReference>
<name>A0A5B7GK59_PORTR</name>
<dbReference type="AlphaFoldDB" id="A0A5B7GK59"/>
<proteinExistence type="predicted"/>
<comment type="caution">
    <text evidence="1">The sequence shown here is derived from an EMBL/GenBank/DDBJ whole genome shotgun (WGS) entry which is preliminary data.</text>
</comment>
<evidence type="ECO:0000313" key="2">
    <source>
        <dbReference type="Proteomes" id="UP000324222"/>
    </source>
</evidence>